<evidence type="ECO:0000256" key="5">
    <source>
        <dbReference type="ARBA" id="ARBA00022989"/>
    </source>
</evidence>
<dbReference type="InterPro" id="IPR020904">
    <property type="entry name" value="Sc_DH/Rdtase_CS"/>
</dbReference>
<dbReference type="GeneID" id="41971559"/>
<comment type="similarity">
    <text evidence="2 12">Belongs to the short-chain dehydrogenases/reductases (SDR) family.</text>
</comment>
<protein>
    <recommendedName>
        <fullName evidence="10">Short-chain dehydrogenase/reductase 3</fullName>
    </recommendedName>
    <alternativeName>
        <fullName evidence="11">Retinal short-chain dehydrogenase/reductase 1</fullName>
    </alternativeName>
</protein>
<dbReference type="PANTHER" id="PTHR24322">
    <property type="entry name" value="PKSB"/>
    <property type="match status" value="1"/>
</dbReference>
<dbReference type="CDD" id="cd05339">
    <property type="entry name" value="17beta-HSDXI-like_SDR_c"/>
    <property type="match status" value="1"/>
</dbReference>
<dbReference type="RefSeq" id="XP_030997828.1">
    <property type="nucleotide sequence ID" value="XM_031138487.1"/>
</dbReference>
<dbReference type="PANTHER" id="PTHR24322:SF736">
    <property type="entry name" value="RETINOL DEHYDROGENASE 10"/>
    <property type="match status" value="1"/>
</dbReference>
<dbReference type="GO" id="GO:0016020">
    <property type="term" value="C:membrane"/>
    <property type="evidence" value="ECO:0007669"/>
    <property type="project" value="UniProtKB-SubCell"/>
</dbReference>
<reference evidence="13 14" key="1">
    <citation type="submission" date="2019-06" db="EMBL/GenBank/DDBJ databases">
        <title>Draft genome sequence of the filamentous fungus Phialemoniopsis curvata isolated from diesel fuel.</title>
        <authorList>
            <person name="Varaljay V.A."/>
            <person name="Lyon W.J."/>
            <person name="Crouch A.L."/>
            <person name="Drake C.E."/>
            <person name="Hollomon J.M."/>
            <person name="Nadeau L.J."/>
            <person name="Nunn H.S."/>
            <person name="Stevenson B.S."/>
            <person name="Bojanowski C.L."/>
            <person name="Crookes-Goodson W.J."/>
        </authorList>
    </citation>
    <scope>NUCLEOTIDE SEQUENCE [LARGE SCALE GENOMIC DNA]</scope>
    <source>
        <strain evidence="13 14">D216</strain>
    </source>
</reference>
<dbReference type="SUPFAM" id="SSF51735">
    <property type="entry name" value="NAD(P)-binding Rossmann-fold domains"/>
    <property type="match status" value="1"/>
</dbReference>
<organism evidence="13 14">
    <name type="scientific">Thyridium curvatum</name>
    <dbReference type="NCBI Taxonomy" id="1093900"/>
    <lineage>
        <taxon>Eukaryota</taxon>
        <taxon>Fungi</taxon>
        <taxon>Dikarya</taxon>
        <taxon>Ascomycota</taxon>
        <taxon>Pezizomycotina</taxon>
        <taxon>Sordariomycetes</taxon>
        <taxon>Sordariomycetidae</taxon>
        <taxon>Thyridiales</taxon>
        <taxon>Thyridiaceae</taxon>
        <taxon>Thyridium</taxon>
    </lineage>
</organism>
<dbReference type="AlphaFoldDB" id="A0A507B8F9"/>
<dbReference type="InParanoid" id="A0A507B8F9"/>
<keyword evidence="7" id="KW-0443">Lipid metabolism</keyword>
<dbReference type="FunFam" id="3.40.50.720:FF:000131">
    <property type="entry name" value="Short-chain dehydrogenase/reductase 3"/>
    <property type="match status" value="1"/>
</dbReference>
<comment type="subcellular location">
    <subcellularLocation>
        <location evidence="1">Membrane</location>
        <topology evidence="1">Multi-pass membrane protein</topology>
    </subcellularLocation>
</comment>
<dbReference type="PROSITE" id="PS00061">
    <property type="entry name" value="ADH_SHORT"/>
    <property type="match status" value="1"/>
</dbReference>
<keyword evidence="5" id="KW-1133">Transmembrane helix</keyword>
<evidence type="ECO:0000256" key="8">
    <source>
        <dbReference type="ARBA" id="ARBA00023136"/>
    </source>
</evidence>
<dbReference type="PRINTS" id="PR00080">
    <property type="entry name" value="SDRFAMILY"/>
</dbReference>
<dbReference type="PRINTS" id="PR00081">
    <property type="entry name" value="GDHRDH"/>
</dbReference>
<keyword evidence="3" id="KW-0812">Transmembrane</keyword>
<keyword evidence="8" id="KW-0472">Membrane</keyword>
<dbReference type="STRING" id="1093900.A0A507B8F9"/>
<name>A0A507B8F9_9PEZI</name>
<evidence type="ECO:0000256" key="3">
    <source>
        <dbReference type="ARBA" id="ARBA00022692"/>
    </source>
</evidence>
<comment type="function">
    <text evidence="9">Catalyzes the reduction of all-trans-retinal to all-trans-retinol in the presence of NADPH.</text>
</comment>
<evidence type="ECO:0000256" key="10">
    <source>
        <dbReference type="ARBA" id="ARBA00068717"/>
    </source>
</evidence>
<dbReference type="InterPro" id="IPR036291">
    <property type="entry name" value="NAD(P)-bd_dom_sf"/>
</dbReference>
<comment type="caution">
    <text evidence="13">The sequence shown here is derived from an EMBL/GenBank/DDBJ whole genome shotgun (WGS) entry which is preliminary data.</text>
</comment>
<evidence type="ECO:0000256" key="9">
    <source>
        <dbReference type="ARBA" id="ARBA00059620"/>
    </source>
</evidence>
<dbReference type="EMBL" id="SKBQ01000019">
    <property type="protein sequence ID" value="TPX16117.1"/>
    <property type="molecule type" value="Genomic_DNA"/>
</dbReference>
<keyword evidence="6" id="KW-0560">Oxidoreductase</keyword>
<evidence type="ECO:0000256" key="12">
    <source>
        <dbReference type="RuleBase" id="RU000363"/>
    </source>
</evidence>
<keyword evidence="4" id="KW-0521">NADP</keyword>
<dbReference type="OrthoDB" id="10253736at2759"/>
<proteinExistence type="inferred from homology"/>
<evidence type="ECO:0000256" key="6">
    <source>
        <dbReference type="ARBA" id="ARBA00023002"/>
    </source>
</evidence>
<keyword evidence="14" id="KW-1185">Reference proteome</keyword>
<evidence type="ECO:0000256" key="11">
    <source>
        <dbReference type="ARBA" id="ARBA00082544"/>
    </source>
</evidence>
<evidence type="ECO:0000313" key="14">
    <source>
        <dbReference type="Proteomes" id="UP000319257"/>
    </source>
</evidence>
<accession>A0A507B8F9</accession>
<dbReference type="GO" id="GO:0052650">
    <property type="term" value="F:all-trans-retinol dehydrogenase (NADP+) activity"/>
    <property type="evidence" value="ECO:0007669"/>
    <property type="project" value="UniProtKB-ARBA"/>
</dbReference>
<dbReference type="Pfam" id="PF00106">
    <property type="entry name" value="adh_short"/>
    <property type="match status" value="1"/>
</dbReference>
<sequence length="360" mass="39032">MTSVLYSPAFHGIASLPNLVLSPLVSGSLLLSITYRPDAVQAALAHVARFLPPRIGRVPASFTTAKAVLKVLVVLGAIRYVNRTLNRLAANSWRLGAGSGWHWPDELAVVTGGASGLGRDISKKLAALGARVAILDIQEPPKEMLLDERITFYTCDVTSTESVAAAADAIRRELGHPSILVNNAGVARSTPILKTPEDFLRRIFSVNCMALWFTTQQFLPRMIQLDKGHVVTVASIASFVSLATAADYSATKAGALAFHEALASEIKHQYKSPGILTTVVHPNFIDTPLIQDFSDRLQRRGVRMLTSDHVASQIVSQIESKRGGQLFMPETASAISGIRGWPSWLQEMLRDTIGRSSSDR</sequence>
<dbReference type="Gene3D" id="3.40.50.720">
    <property type="entry name" value="NAD(P)-binding Rossmann-like Domain"/>
    <property type="match status" value="1"/>
</dbReference>
<evidence type="ECO:0000256" key="4">
    <source>
        <dbReference type="ARBA" id="ARBA00022857"/>
    </source>
</evidence>
<evidence type="ECO:0000256" key="2">
    <source>
        <dbReference type="ARBA" id="ARBA00006484"/>
    </source>
</evidence>
<dbReference type="InterPro" id="IPR002347">
    <property type="entry name" value="SDR_fam"/>
</dbReference>
<evidence type="ECO:0000256" key="7">
    <source>
        <dbReference type="ARBA" id="ARBA00023098"/>
    </source>
</evidence>
<gene>
    <name evidence="13" type="ORF">E0L32_004112</name>
</gene>
<dbReference type="Proteomes" id="UP000319257">
    <property type="component" value="Unassembled WGS sequence"/>
</dbReference>
<evidence type="ECO:0000256" key="1">
    <source>
        <dbReference type="ARBA" id="ARBA00004141"/>
    </source>
</evidence>
<evidence type="ECO:0000313" key="13">
    <source>
        <dbReference type="EMBL" id="TPX16117.1"/>
    </source>
</evidence>